<dbReference type="Proteomes" id="UP001420932">
    <property type="component" value="Unassembled WGS sequence"/>
</dbReference>
<reference evidence="2 3" key="1">
    <citation type="submission" date="2024-01" db="EMBL/GenBank/DDBJ databases">
        <title>Genome assemblies of Stephania.</title>
        <authorList>
            <person name="Yang L."/>
        </authorList>
    </citation>
    <scope>NUCLEOTIDE SEQUENCE [LARGE SCALE GENOMIC DNA]</scope>
    <source>
        <strain evidence="2">YNDBR</strain>
        <tissue evidence="2">Leaf</tissue>
    </source>
</reference>
<name>A0AAP0Q1V8_9MAGN</name>
<feature type="region of interest" description="Disordered" evidence="1">
    <location>
        <begin position="1"/>
        <end position="69"/>
    </location>
</feature>
<evidence type="ECO:0000256" key="1">
    <source>
        <dbReference type="SAM" id="MobiDB-lite"/>
    </source>
</evidence>
<gene>
    <name evidence="2" type="ORF">Syun_003721</name>
</gene>
<comment type="caution">
    <text evidence="2">The sequence shown here is derived from an EMBL/GenBank/DDBJ whole genome shotgun (WGS) entry which is preliminary data.</text>
</comment>
<organism evidence="2 3">
    <name type="scientific">Stephania yunnanensis</name>
    <dbReference type="NCBI Taxonomy" id="152371"/>
    <lineage>
        <taxon>Eukaryota</taxon>
        <taxon>Viridiplantae</taxon>
        <taxon>Streptophyta</taxon>
        <taxon>Embryophyta</taxon>
        <taxon>Tracheophyta</taxon>
        <taxon>Spermatophyta</taxon>
        <taxon>Magnoliopsida</taxon>
        <taxon>Ranunculales</taxon>
        <taxon>Menispermaceae</taxon>
        <taxon>Menispermoideae</taxon>
        <taxon>Cissampelideae</taxon>
        <taxon>Stephania</taxon>
    </lineage>
</organism>
<sequence length="69" mass="8090">MEKEKEERREKEKEGRTERVSDRREEAPARAWRATTASSAGQRWRARRDNGGELGGGEFDPINQEFKRL</sequence>
<dbReference type="AlphaFoldDB" id="A0AAP0Q1V8"/>
<evidence type="ECO:0000313" key="3">
    <source>
        <dbReference type="Proteomes" id="UP001420932"/>
    </source>
</evidence>
<proteinExistence type="predicted"/>
<feature type="compositionally biased region" description="Basic and acidic residues" evidence="1">
    <location>
        <begin position="1"/>
        <end position="28"/>
    </location>
</feature>
<keyword evidence="3" id="KW-1185">Reference proteome</keyword>
<accession>A0AAP0Q1V8</accession>
<feature type="compositionally biased region" description="Low complexity" evidence="1">
    <location>
        <begin position="29"/>
        <end position="40"/>
    </location>
</feature>
<evidence type="ECO:0000313" key="2">
    <source>
        <dbReference type="EMBL" id="KAK9162819.1"/>
    </source>
</evidence>
<dbReference type="EMBL" id="JBBNAF010000002">
    <property type="protein sequence ID" value="KAK9162819.1"/>
    <property type="molecule type" value="Genomic_DNA"/>
</dbReference>
<protein>
    <submittedName>
        <fullName evidence="2">Uncharacterized protein</fullName>
    </submittedName>
</protein>